<sequence>MRDEQAPVVESSARWLPLRLAPVFKERVWGGHRLTSTPEAAPVGEAWLIHEDQEVQEGPARGMTLATLAAEFPNELLGNAVRGSRFPLLIKLLDCQEWLSVQVHPDDEQARRLAGPAENGKTEAWYVLEAAPGAELVAGVQQGVSEQLLREVILAGEVSTLVQRRPINAGDSLLVPAGTIHALGPGLLIYEVQQTSDITYRVYDWDRPVSAGRKLHLAESAEVARPGQALFAPPHPGEKIQEVVQCAYFTLQRLTVEATPLRADTMGERCHCLTVVSGEVRVATATEHAVLRPFETVLLPAALGPYELWGDGEVLRAMP</sequence>
<keyword evidence="1 5" id="KW-0479">Metal-binding</keyword>
<name>A0A7W8LQJ2_9DEIO</name>
<feature type="binding site" evidence="5">
    <location>
        <position position="181"/>
    </location>
    <ligand>
        <name>Zn(2+)</name>
        <dbReference type="ChEBI" id="CHEBI:29105"/>
    </ligand>
</feature>
<feature type="domain" description="Phosphomannose isomerase type I catalytic" evidence="7">
    <location>
        <begin position="19"/>
        <end position="116"/>
    </location>
</feature>
<dbReference type="Proteomes" id="UP000525389">
    <property type="component" value="Unassembled WGS sequence"/>
</dbReference>
<comment type="caution">
    <text evidence="9">The sequence shown here is derived from an EMBL/GenBank/DDBJ whole genome shotgun (WGS) entry which is preliminary data.</text>
</comment>
<evidence type="ECO:0000256" key="1">
    <source>
        <dbReference type="ARBA" id="ARBA00022723"/>
    </source>
</evidence>
<dbReference type="Pfam" id="PF20511">
    <property type="entry name" value="PMI_typeI_cat"/>
    <property type="match status" value="1"/>
</dbReference>
<dbReference type="InterPro" id="IPR011051">
    <property type="entry name" value="RmlC_Cupin_sf"/>
</dbReference>
<evidence type="ECO:0000259" key="7">
    <source>
        <dbReference type="Pfam" id="PF20511"/>
    </source>
</evidence>
<feature type="domain" description="Mannose-6-phosphate isomerase cupin" evidence="8">
    <location>
        <begin position="240"/>
        <end position="318"/>
    </location>
</feature>
<dbReference type="InterPro" id="IPR014628">
    <property type="entry name" value="Man6P_isomerase_Firm_short"/>
</dbReference>
<gene>
    <name evidence="9" type="ORF">HNQ09_002257</name>
</gene>
<evidence type="ECO:0000313" key="9">
    <source>
        <dbReference type="EMBL" id="MBB5234814.1"/>
    </source>
</evidence>
<feature type="binding site" evidence="5">
    <location>
        <position position="123"/>
    </location>
    <ligand>
        <name>Zn(2+)</name>
        <dbReference type="ChEBI" id="CHEBI:29105"/>
    </ligand>
</feature>
<dbReference type="PIRSF" id="PIRSF036894">
    <property type="entry name" value="PMI_Firm_short"/>
    <property type="match status" value="1"/>
</dbReference>
<dbReference type="Gene3D" id="2.60.120.10">
    <property type="entry name" value="Jelly Rolls"/>
    <property type="match status" value="2"/>
</dbReference>
<feature type="binding site" evidence="5">
    <location>
        <position position="104"/>
    </location>
    <ligand>
        <name>Zn(2+)</name>
        <dbReference type="ChEBI" id="CHEBI:29105"/>
    </ligand>
</feature>
<dbReference type="Pfam" id="PF21621">
    <property type="entry name" value="MPI_cupin_dom"/>
    <property type="match status" value="1"/>
</dbReference>
<evidence type="ECO:0000256" key="2">
    <source>
        <dbReference type="ARBA" id="ARBA00022833"/>
    </source>
</evidence>
<comment type="cofactor">
    <cofactor evidence="5">
        <name>Zn(2+)</name>
        <dbReference type="ChEBI" id="CHEBI:29105"/>
    </cofactor>
    <text evidence="5">Binds 1 zinc ion per subunit.</text>
</comment>
<dbReference type="SUPFAM" id="SSF51182">
    <property type="entry name" value="RmlC-like cupins"/>
    <property type="match status" value="1"/>
</dbReference>
<dbReference type="PANTHER" id="PTHR42742:SF3">
    <property type="entry name" value="FRUCTOKINASE"/>
    <property type="match status" value="1"/>
</dbReference>
<dbReference type="GO" id="GO:0008270">
    <property type="term" value="F:zinc ion binding"/>
    <property type="evidence" value="ECO:0007669"/>
    <property type="project" value="InterPro"/>
</dbReference>
<evidence type="ECO:0000259" key="8">
    <source>
        <dbReference type="Pfam" id="PF21621"/>
    </source>
</evidence>
<feature type="active site" evidence="6">
    <location>
        <position position="201"/>
    </location>
</feature>
<reference evidence="9 10" key="1">
    <citation type="submission" date="2020-08" db="EMBL/GenBank/DDBJ databases">
        <title>Genomic Encyclopedia of Type Strains, Phase IV (KMG-IV): sequencing the most valuable type-strain genomes for metagenomic binning, comparative biology and taxonomic classification.</title>
        <authorList>
            <person name="Goeker M."/>
        </authorList>
    </citation>
    <scope>NUCLEOTIDE SEQUENCE [LARGE SCALE GENOMIC DNA]</scope>
    <source>
        <strain evidence="9 10">DSM 101791</strain>
    </source>
</reference>
<organism evidence="9 10">
    <name type="scientific">Deinococcus budaensis</name>
    <dbReference type="NCBI Taxonomy" id="1665626"/>
    <lineage>
        <taxon>Bacteria</taxon>
        <taxon>Thermotogati</taxon>
        <taxon>Deinococcota</taxon>
        <taxon>Deinococci</taxon>
        <taxon>Deinococcales</taxon>
        <taxon>Deinococcaceae</taxon>
        <taxon>Deinococcus</taxon>
    </lineage>
</organism>
<keyword evidence="10" id="KW-1185">Reference proteome</keyword>
<dbReference type="GO" id="GO:0004476">
    <property type="term" value="F:mannose-6-phosphate isomerase activity"/>
    <property type="evidence" value="ECO:0007669"/>
    <property type="project" value="InterPro"/>
</dbReference>
<dbReference type="PANTHER" id="PTHR42742">
    <property type="entry name" value="TRANSCRIPTIONAL REPRESSOR MPRA"/>
    <property type="match status" value="1"/>
</dbReference>
<dbReference type="AlphaFoldDB" id="A0A7W8LQJ2"/>
<dbReference type="InterPro" id="IPR014710">
    <property type="entry name" value="RmlC-like_jellyroll"/>
</dbReference>
<evidence type="ECO:0000256" key="4">
    <source>
        <dbReference type="ARBA" id="ARBA00030762"/>
    </source>
</evidence>
<keyword evidence="2 5" id="KW-0862">Zinc</keyword>
<dbReference type="CDD" id="cd07010">
    <property type="entry name" value="cupin_PMI_type_I_N_bac"/>
    <property type="match status" value="1"/>
</dbReference>
<evidence type="ECO:0000256" key="6">
    <source>
        <dbReference type="PIRSR" id="PIRSR036894-2"/>
    </source>
</evidence>
<dbReference type="InterPro" id="IPR046457">
    <property type="entry name" value="PMI_typeI_cat"/>
</dbReference>
<evidence type="ECO:0000313" key="10">
    <source>
        <dbReference type="Proteomes" id="UP000525389"/>
    </source>
</evidence>
<protein>
    <recommendedName>
        <fullName evidence="3">Phosphohexomutase</fullName>
    </recommendedName>
    <alternativeName>
        <fullName evidence="4">Phosphomannose isomerase</fullName>
    </alternativeName>
</protein>
<evidence type="ECO:0000256" key="5">
    <source>
        <dbReference type="PIRSR" id="PIRSR036894-1"/>
    </source>
</evidence>
<dbReference type="RefSeq" id="WP_184029121.1">
    <property type="nucleotide sequence ID" value="NZ_JACHFN010000007.1"/>
</dbReference>
<accession>A0A7W8LQJ2</accession>
<dbReference type="InterPro" id="IPR051804">
    <property type="entry name" value="Carb_Metab_Reg_Kinase/Isom"/>
</dbReference>
<evidence type="ECO:0000256" key="3">
    <source>
        <dbReference type="ARBA" id="ARBA00029741"/>
    </source>
</evidence>
<dbReference type="EMBL" id="JACHFN010000007">
    <property type="protein sequence ID" value="MBB5234814.1"/>
    <property type="molecule type" value="Genomic_DNA"/>
</dbReference>
<proteinExistence type="predicted"/>
<dbReference type="GO" id="GO:0005975">
    <property type="term" value="P:carbohydrate metabolic process"/>
    <property type="evidence" value="ECO:0007669"/>
    <property type="project" value="InterPro"/>
</dbReference>
<keyword evidence="9" id="KW-0413">Isomerase</keyword>
<dbReference type="InterPro" id="IPR049071">
    <property type="entry name" value="MPI_cupin_dom"/>
</dbReference>